<accession>A0A2P5FD52</accession>
<dbReference type="InParanoid" id="A0A2P5FD52"/>
<dbReference type="Proteomes" id="UP000237000">
    <property type="component" value="Unassembled WGS sequence"/>
</dbReference>
<dbReference type="InterPro" id="IPR036047">
    <property type="entry name" value="F-box-like_dom_sf"/>
</dbReference>
<dbReference type="PROSITE" id="PS50181">
    <property type="entry name" value="FBOX"/>
    <property type="match status" value="1"/>
</dbReference>
<evidence type="ECO:0000313" key="2">
    <source>
        <dbReference type="EMBL" id="PON95721.1"/>
    </source>
</evidence>
<organism evidence="2 3">
    <name type="scientific">Trema orientale</name>
    <name type="common">Charcoal tree</name>
    <name type="synonym">Celtis orientalis</name>
    <dbReference type="NCBI Taxonomy" id="63057"/>
    <lineage>
        <taxon>Eukaryota</taxon>
        <taxon>Viridiplantae</taxon>
        <taxon>Streptophyta</taxon>
        <taxon>Embryophyta</taxon>
        <taxon>Tracheophyta</taxon>
        <taxon>Spermatophyta</taxon>
        <taxon>Magnoliopsida</taxon>
        <taxon>eudicotyledons</taxon>
        <taxon>Gunneridae</taxon>
        <taxon>Pentapetalae</taxon>
        <taxon>rosids</taxon>
        <taxon>fabids</taxon>
        <taxon>Rosales</taxon>
        <taxon>Cannabaceae</taxon>
        <taxon>Trema</taxon>
    </lineage>
</organism>
<reference evidence="3" key="1">
    <citation type="submission" date="2016-06" db="EMBL/GenBank/DDBJ databases">
        <title>Parallel loss of symbiosis genes in relatives of nitrogen-fixing non-legume Parasponia.</title>
        <authorList>
            <person name="Van Velzen R."/>
            <person name="Holmer R."/>
            <person name="Bu F."/>
            <person name="Rutten L."/>
            <person name="Van Zeijl A."/>
            <person name="Liu W."/>
            <person name="Santuari L."/>
            <person name="Cao Q."/>
            <person name="Sharma T."/>
            <person name="Shen D."/>
            <person name="Roswanjaya Y."/>
            <person name="Wardhani T."/>
            <person name="Kalhor M.S."/>
            <person name="Jansen J."/>
            <person name="Van den Hoogen J."/>
            <person name="Gungor B."/>
            <person name="Hartog M."/>
            <person name="Hontelez J."/>
            <person name="Verver J."/>
            <person name="Yang W.-C."/>
            <person name="Schijlen E."/>
            <person name="Repin R."/>
            <person name="Schilthuizen M."/>
            <person name="Schranz E."/>
            <person name="Heidstra R."/>
            <person name="Miyata K."/>
            <person name="Fedorova E."/>
            <person name="Kohlen W."/>
            <person name="Bisseling T."/>
            <person name="Smit S."/>
            <person name="Geurts R."/>
        </authorList>
    </citation>
    <scope>NUCLEOTIDE SEQUENCE [LARGE SCALE GENOMIC DNA]</scope>
    <source>
        <strain evidence="3">cv. RG33-2</strain>
    </source>
</reference>
<dbReference type="STRING" id="63057.A0A2P5FD52"/>
<dbReference type="NCBIfam" id="TIGR01640">
    <property type="entry name" value="F_box_assoc_1"/>
    <property type="match status" value="1"/>
</dbReference>
<dbReference type="PANTHER" id="PTHR31672">
    <property type="entry name" value="BNACNNG10540D PROTEIN"/>
    <property type="match status" value="1"/>
</dbReference>
<dbReference type="SUPFAM" id="SSF81383">
    <property type="entry name" value="F-box domain"/>
    <property type="match status" value="1"/>
</dbReference>
<dbReference type="InterPro" id="IPR011043">
    <property type="entry name" value="Gal_Oxase/kelch_b-propeller"/>
</dbReference>
<evidence type="ECO:0000259" key="1">
    <source>
        <dbReference type="PROSITE" id="PS50181"/>
    </source>
</evidence>
<dbReference type="InterPro" id="IPR017451">
    <property type="entry name" value="F-box-assoc_interact_dom"/>
</dbReference>
<dbReference type="AlphaFoldDB" id="A0A2P5FD52"/>
<dbReference type="InterPro" id="IPR050796">
    <property type="entry name" value="SCF_F-box_component"/>
</dbReference>
<dbReference type="OrthoDB" id="5314306at2759"/>
<evidence type="ECO:0000313" key="3">
    <source>
        <dbReference type="Proteomes" id="UP000237000"/>
    </source>
</evidence>
<name>A0A2P5FD52_TREOI</name>
<proteinExistence type="predicted"/>
<dbReference type="PANTHER" id="PTHR31672:SF13">
    <property type="entry name" value="F-BOX PROTEIN CPR30-LIKE"/>
    <property type="match status" value="1"/>
</dbReference>
<dbReference type="CDD" id="cd22157">
    <property type="entry name" value="F-box_AtFBW1-like"/>
    <property type="match status" value="1"/>
</dbReference>
<dbReference type="Gene3D" id="1.20.1280.50">
    <property type="match status" value="1"/>
</dbReference>
<feature type="domain" description="F-box" evidence="1">
    <location>
        <begin position="1"/>
        <end position="42"/>
    </location>
</feature>
<dbReference type="SUPFAM" id="SSF50965">
    <property type="entry name" value="Galactose oxidase, central domain"/>
    <property type="match status" value="1"/>
</dbReference>
<dbReference type="InterPro" id="IPR001810">
    <property type="entry name" value="F-box_dom"/>
</dbReference>
<gene>
    <name evidence="2" type="ORF">TorRG33x02_085500</name>
</gene>
<protein>
    <submittedName>
        <fullName evidence="2">F-box domain containing protein</fullName>
    </submittedName>
</protein>
<dbReference type="InterPro" id="IPR013187">
    <property type="entry name" value="F-box-assoc_dom_typ3"/>
</dbReference>
<dbReference type="Pfam" id="PF08268">
    <property type="entry name" value="FBA_3"/>
    <property type="match status" value="1"/>
</dbReference>
<dbReference type="Pfam" id="PF00646">
    <property type="entry name" value="F-box"/>
    <property type="match status" value="1"/>
</dbReference>
<keyword evidence="3" id="KW-1185">Reference proteome</keyword>
<sequence length="361" mass="41168">MESDIIEEILSRLDAKSLMRCKCVCKSWLSLITHPSFRIRHVKHQVPCVVLRLNNSGHGRLFSFRSSENLFDHITHRFPIKISSSALWPLVGSQNGVICLSCSSDRSVYLWNPTIKKLKKLPPYHYQSNILPTFIHGFGYVNNDFKVVKVVGGRLESCNQVGVYSLGTNSWKTIKMRPDHIFSDDPDVTIFPHHMHSVVVNGCIHWILNYRRKTPEEVLPLEHSLGILAFDLRTEVFKLIDSPAPSIKPFDVESMCNWSGCLSLVTIYRPRLVEIWVMKEHGVSDSWTKHVSVDFLKLPAPSCEGNYFRLPIGLSDNGNLLLSSDSQALHFYNPKSNRVELLCPKTRVIGFTTYVESIFLS</sequence>
<dbReference type="EMBL" id="JXTC01000043">
    <property type="protein sequence ID" value="PON95721.1"/>
    <property type="molecule type" value="Genomic_DNA"/>
</dbReference>
<comment type="caution">
    <text evidence="2">The sequence shown here is derived from an EMBL/GenBank/DDBJ whole genome shotgun (WGS) entry which is preliminary data.</text>
</comment>
<dbReference type="SMART" id="SM00256">
    <property type="entry name" value="FBOX"/>
    <property type="match status" value="1"/>
</dbReference>